<dbReference type="OrthoDB" id="436217at2759"/>
<dbReference type="InterPro" id="IPR001683">
    <property type="entry name" value="PX_dom"/>
</dbReference>
<feature type="region of interest" description="Disordered" evidence="1">
    <location>
        <begin position="813"/>
        <end position="907"/>
    </location>
</feature>
<feature type="region of interest" description="Disordered" evidence="1">
    <location>
        <begin position="155"/>
        <end position="174"/>
    </location>
</feature>
<evidence type="ECO:0000313" key="4">
    <source>
        <dbReference type="Proteomes" id="UP000041254"/>
    </source>
</evidence>
<feature type="compositionally biased region" description="Pro residues" evidence="1">
    <location>
        <begin position="816"/>
        <end position="827"/>
    </location>
</feature>
<sequence>MSSGLLHLPDLSAFLSASIVGCEVREETGNLKQFTIYCIQMQVTLPSYYDAWPEWVCYRRYSQFSDLHAQLVRSGANTGGRLPLLPPKRLTGVLEKEFVEQRRGDLEAYLTQLIARAPLAAFSPFLCAFLEIPKPLQQILWELLNASPSGLATAQQKSEASGATDGTTTNPLAGLLGEVRSDEDAATGRVRLLLSQFEELANNKVTAIREFESWFVRTKPNYKEDTIALLLIGNANNGLLLECGAMEHSIVSCSAALGLLRKLTSHEYNPYTPAYISVMVRMAQHSPNLLKHLRLHVHIRTSHSNNRRDAFHLLSVLTPQISRKQLHEMMPDEYALHEFWKWLEVKSRLQNTRFVVAGSVGNFTSAAAAGAAAAAGGAPGANHTGGGLSPPNGRSSPSPPQRISLHSKREYEKLAENAFTSLQTCLATFQVEPLTNGDTSPVNQHMTQQPSVHHMPSYPSIVPPSTPNNIDSSPSAGTPTPTPPIPPLPNRVQSGPPASTSPMDQSDVDSLELSEIKDDGMSPLARVNSATSLLGLPAASSWQQVDIPPSLEHLKVSAVYQKLTQDKYILRAHLTLPFPAWLVAAALADLDTMLEAALQQKRNTATPEMLRQFERGRASYWNTKVREVSVLEKVNDHTDVLSACIESSTTRHAHVRMCLLRAVKYLPNDMSFMLVYTSVKHQKYAQSNPSHATRIVNGGSERHKHVEIKPSGVLILPLDDTACQLNISAMLSSESIVLFSAELLGESNHLWTSLANLHKLLSFLHPLPADMATQIVSYLTHTHTHSHSYTPMAAMQQQRGGYNYSYSRGYSSPFPAAVPDPHAPPAQPHAHQQHPLRSSGSQPLSHGEHDSPSVSSLPSSHSHFGESPAADTTTTTRGGGDPDSQNDQNDDEAPPPPPSGLLRGLGAGFIAEGHSRAVAGVGGIRE</sequence>
<gene>
    <name evidence="3" type="ORF">Vbra_11164</name>
</gene>
<organism evidence="3 4">
    <name type="scientific">Vitrella brassicaformis (strain CCMP3155)</name>
    <dbReference type="NCBI Taxonomy" id="1169540"/>
    <lineage>
        <taxon>Eukaryota</taxon>
        <taxon>Sar</taxon>
        <taxon>Alveolata</taxon>
        <taxon>Colpodellida</taxon>
        <taxon>Vitrellaceae</taxon>
        <taxon>Vitrella</taxon>
    </lineage>
</organism>
<feature type="compositionally biased region" description="Pro residues" evidence="1">
    <location>
        <begin position="480"/>
        <end position="489"/>
    </location>
</feature>
<dbReference type="CDD" id="cd06093">
    <property type="entry name" value="PX_domain"/>
    <property type="match status" value="1"/>
</dbReference>
<evidence type="ECO:0000259" key="2">
    <source>
        <dbReference type="PROSITE" id="PS50195"/>
    </source>
</evidence>
<dbReference type="SMART" id="SM00312">
    <property type="entry name" value="PX"/>
    <property type="match status" value="1"/>
</dbReference>
<dbReference type="PROSITE" id="PS50195">
    <property type="entry name" value="PX"/>
    <property type="match status" value="1"/>
</dbReference>
<feature type="compositionally biased region" description="Gly residues" evidence="1">
    <location>
        <begin position="377"/>
        <end position="388"/>
    </location>
</feature>
<dbReference type="InParanoid" id="A0A0G4EAF7"/>
<dbReference type="InterPro" id="IPR036871">
    <property type="entry name" value="PX_dom_sf"/>
</dbReference>
<feature type="compositionally biased region" description="Polar residues" evidence="1">
    <location>
        <begin position="491"/>
        <end position="504"/>
    </location>
</feature>
<feature type="compositionally biased region" description="Polar residues" evidence="1">
    <location>
        <begin position="436"/>
        <end position="451"/>
    </location>
</feature>
<accession>A0A0G4EAF7</accession>
<dbReference type="EMBL" id="CDMY01000123">
    <property type="protein sequence ID" value="CEL92941.1"/>
    <property type="molecule type" value="Genomic_DNA"/>
</dbReference>
<feature type="compositionally biased region" description="Low complexity" evidence="1">
    <location>
        <begin position="852"/>
        <end position="862"/>
    </location>
</feature>
<name>A0A0G4EAF7_VITBC</name>
<dbReference type="PANTHER" id="PTHR22775">
    <property type="entry name" value="SORTING NEXIN"/>
    <property type="match status" value="1"/>
</dbReference>
<dbReference type="AlphaFoldDB" id="A0A0G4EAF7"/>
<dbReference type="Gene3D" id="3.30.530.20">
    <property type="match status" value="1"/>
</dbReference>
<dbReference type="SUPFAM" id="SSF64268">
    <property type="entry name" value="PX domain"/>
    <property type="match status" value="1"/>
</dbReference>
<dbReference type="Proteomes" id="UP000041254">
    <property type="component" value="Unassembled WGS sequence"/>
</dbReference>
<evidence type="ECO:0000313" key="3">
    <source>
        <dbReference type="EMBL" id="CEL92941.1"/>
    </source>
</evidence>
<proteinExistence type="predicted"/>
<dbReference type="SUPFAM" id="SSF55961">
    <property type="entry name" value="Bet v1-like"/>
    <property type="match status" value="1"/>
</dbReference>
<dbReference type="PANTHER" id="PTHR22775:SF3">
    <property type="entry name" value="SORTING NEXIN-13"/>
    <property type="match status" value="1"/>
</dbReference>
<dbReference type="InterPro" id="IPR023393">
    <property type="entry name" value="START-like_dom_sf"/>
</dbReference>
<feature type="compositionally biased region" description="Polar residues" evidence="1">
    <location>
        <begin position="155"/>
        <end position="171"/>
    </location>
</feature>
<dbReference type="VEuPathDB" id="CryptoDB:Vbra_11164"/>
<feature type="region of interest" description="Disordered" evidence="1">
    <location>
        <begin position="436"/>
        <end position="510"/>
    </location>
</feature>
<reference evidence="3 4" key="1">
    <citation type="submission" date="2014-11" db="EMBL/GenBank/DDBJ databases">
        <authorList>
            <person name="Zhu J."/>
            <person name="Qi W."/>
            <person name="Song R."/>
        </authorList>
    </citation>
    <scope>NUCLEOTIDE SEQUENCE [LARGE SCALE GENOMIC DNA]</scope>
</reference>
<dbReference type="GO" id="GO:0035091">
    <property type="term" value="F:phosphatidylinositol binding"/>
    <property type="evidence" value="ECO:0007669"/>
    <property type="project" value="InterPro"/>
</dbReference>
<feature type="domain" description="PX" evidence="2">
    <location>
        <begin position="15"/>
        <end position="136"/>
    </location>
</feature>
<dbReference type="Pfam" id="PF00787">
    <property type="entry name" value="PX"/>
    <property type="match status" value="1"/>
</dbReference>
<keyword evidence="4" id="KW-1185">Reference proteome</keyword>
<feature type="region of interest" description="Disordered" evidence="1">
    <location>
        <begin position="375"/>
        <end position="404"/>
    </location>
</feature>
<dbReference type="STRING" id="1169540.A0A0G4EAF7"/>
<dbReference type="Gene3D" id="3.30.1520.10">
    <property type="entry name" value="Phox-like domain"/>
    <property type="match status" value="1"/>
</dbReference>
<protein>
    <recommendedName>
        <fullName evidence="2">PX domain-containing protein</fullName>
    </recommendedName>
</protein>
<evidence type="ECO:0000256" key="1">
    <source>
        <dbReference type="SAM" id="MobiDB-lite"/>
    </source>
</evidence>